<reference evidence="1" key="1">
    <citation type="submission" date="2021-01" db="EMBL/GenBank/DDBJ databases">
        <title>Phytophthora aleatoria, a newly-described species from Pinus radiata is distinct from Phytophthora cactorum isolates based on comparative genomics.</title>
        <authorList>
            <person name="Mcdougal R."/>
            <person name="Panda P."/>
            <person name="Williams N."/>
            <person name="Studholme D.J."/>
        </authorList>
    </citation>
    <scope>NUCLEOTIDE SEQUENCE</scope>
    <source>
        <strain evidence="1">NZFS 4037</strain>
    </source>
</reference>
<keyword evidence="2" id="KW-1185">Reference proteome</keyword>
<dbReference type="EMBL" id="JAENGY010003188">
    <property type="protein sequence ID" value="KAG6942258.1"/>
    <property type="molecule type" value="Genomic_DNA"/>
</dbReference>
<name>A0A8J5IWE6_9STRA</name>
<dbReference type="AlphaFoldDB" id="A0A8J5IWE6"/>
<accession>A0A8J5IWE6</accession>
<comment type="caution">
    <text evidence="1">The sequence shown here is derived from an EMBL/GenBank/DDBJ whole genome shotgun (WGS) entry which is preliminary data.</text>
</comment>
<gene>
    <name evidence="1" type="ORF">JG688_00018230</name>
</gene>
<evidence type="ECO:0000313" key="2">
    <source>
        <dbReference type="Proteomes" id="UP000709295"/>
    </source>
</evidence>
<dbReference type="Proteomes" id="UP000709295">
    <property type="component" value="Unassembled WGS sequence"/>
</dbReference>
<protein>
    <submittedName>
        <fullName evidence="1">Uncharacterized protein</fullName>
    </submittedName>
</protein>
<evidence type="ECO:0000313" key="1">
    <source>
        <dbReference type="EMBL" id="KAG6942258.1"/>
    </source>
</evidence>
<organism evidence="1 2">
    <name type="scientific">Phytophthora aleatoria</name>
    <dbReference type="NCBI Taxonomy" id="2496075"/>
    <lineage>
        <taxon>Eukaryota</taxon>
        <taxon>Sar</taxon>
        <taxon>Stramenopiles</taxon>
        <taxon>Oomycota</taxon>
        <taxon>Peronosporomycetes</taxon>
        <taxon>Peronosporales</taxon>
        <taxon>Peronosporaceae</taxon>
        <taxon>Phytophthora</taxon>
    </lineage>
</organism>
<proteinExistence type="predicted"/>
<sequence>MLPHSDPISKSRRRIRSSLPLSLSVRCQASTTAMRKEICGAITTRYPLVSSKLRTKSEEFWTPLSINSSLACSNGSAIGERLR</sequence>